<protein>
    <submittedName>
        <fullName evidence="2">Uncharacterized protein</fullName>
    </submittedName>
</protein>
<feature type="transmembrane region" description="Helical" evidence="1">
    <location>
        <begin position="5"/>
        <end position="22"/>
    </location>
</feature>
<accession>A0A0E9RVP0</accession>
<sequence>MKVILIIYCNFFLFFPEVLIFVKLQWIIIYFLKMFFFFKQMCFCILFSLLLI</sequence>
<reference evidence="2" key="2">
    <citation type="journal article" date="2015" name="Fish Shellfish Immunol.">
        <title>Early steps in the European eel (Anguilla anguilla)-Vibrio vulnificus interaction in the gills: Role of the RtxA13 toxin.</title>
        <authorList>
            <person name="Callol A."/>
            <person name="Pajuelo D."/>
            <person name="Ebbesson L."/>
            <person name="Teles M."/>
            <person name="MacKenzie S."/>
            <person name="Amaro C."/>
        </authorList>
    </citation>
    <scope>NUCLEOTIDE SEQUENCE</scope>
</reference>
<keyword evidence="1" id="KW-0812">Transmembrane</keyword>
<reference evidence="2" key="1">
    <citation type="submission" date="2014-11" db="EMBL/GenBank/DDBJ databases">
        <authorList>
            <person name="Amaro Gonzalez C."/>
        </authorList>
    </citation>
    <scope>NUCLEOTIDE SEQUENCE</scope>
</reference>
<keyword evidence="1" id="KW-1133">Transmembrane helix</keyword>
<dbReference type="EMBL" id="GBXM01075368">
    <property type="protein sequence ID" value="JAH33209.1"/>
    <property type="molecule type" value="Transcribed_RNA"/>
</dbReference>
<organism evidence="2">
    <name type="scientific">Anguilla anguilla</name>
    <name type="common">European freshwater eel</name>
    <name type="synonym">Muraena anguilla</name>
    <dbReference type="NCBI Taxonomy" id="7936"/>
    <lineage>
        <taxon>Eukaryota</taxon>
        <taxon>Metazoa</taxon>
        <taxon>Chordata</taxon>
        <taxon>Craniata</taxon>
        <taxon>Vertebrata</taxon>
        <taxon>Euteleostomi</taxon>
        <taxon>Actinopterygii</taxon>
        <taxon>Neopterygii</taxon>
        <taxon>Teleostei</taxon>
        <taxon>Anguilliformes</taxon>
        <taxon>Anguillidae</taxon>
        <taxon>Anguilla</taxon>
    </lineage>
</organism>
<dbReference type="AlphaFoldDB" id="A0A0E9RVP0"/>
<proteinExistence type="predicted"/>
<evidence type="ECO:0000256" key="1">
    <source>
        <dbReference type="SAM" id="Phobius"/>
    </source>
</evidence>
<name>A0A0E9RVP0_ANGAN</name>
<feature type="transmembrane region" description="Helical" evidence="1">
    <location>
        <begin position="28"/>
        <end position="51"/>
    </location>
</feature>
<keyword evidence="1" id="KW-0472">Membrane</keyword>
<evidence type="ECO:0000313" key="2">
    <source>
        <dbReference type="EMBL" id="JAH33209.1"/>
    </source>
</evidence>